<keyword evidence="8" id="KW-1185">Reference proteome</keyword>
<evidence type="ECO:0000256" key="1">
    <source>
        <dbReference type="ARBA" id="ARBA00003907"/>
    </source>
</evidence>
<dbReference type="Pfam" id="PF04072">
    <property type="entry name" value="LCM"/>
    <property type="match status" value="1"/>
</dbReference>
<proteinExistence type="inferred from homology"/>
<accession>A0ABW6S9X7</accession>
<dbReference type="RefSeq" id="WP_040823598.1">
    <property type="nucleotide sequence ID" value="NZ_JBIAQY010000013.1"/>
</dbReference>
<evidence type="ECO:0000256" key="3">
    <source>
        <dbReference type="ARBA" id="ARBA00022603"/>
    </source>
</evidence>
<evidence type="ECO:0000256" key="6">
    <source>
        <dbReference type="RuleBase" id="RU362030"/>
    </source>
</evidence>
<keyword evidence="4 7" id="KW-0808">Transferase</keyword>
<dbReference type="EC" id="2.1.1.-" evidence="6"/>
<protein>
    <recommendedName>
        <fullName evidence="6">S-adenosyl-L-methionine-dependent methyltransferase</fullName>
        <ecNumber evidence="6">2.1.1.-</ecNumber>
    </recommendedName>
</protein>
<gene>
    <name evidence="7" type="ORF">ACFYXQ_32370</name>
</gene>
<evidence type="ECO:0000256" key="4">
    <source>
        <dbReference type="ARBA" id="ARBA00022679"/>
    </source>
</evidence>
<dbReference type="PANTHER" id="PTHR43619">
    <property type="entry name" value="S-ADENOSYL-L-METHIONINE-DEPENDENT METHYLTRANSFERASE YKTD-RELATED"/>
    <property type="match status" value="1"/>
</dbReference>
<comment type="caution">
    <text evidence="7">The sequence shown here is derived from an EMBL/GenBank/DDBJ whole genome shotgun (WGS) entry which is preliminary data.</text>
</comment>
<dbReference type="EMBL" id="JBIAQY010000013">
    <property type="protein sequence ID" value="MFF3572474.1"/>
    <property type="molecule type" value="Genomic_DNA"/>
</dbReference>
<keyword evidence="5 6" id="KW-0949">S-adenosyl-L-methionine</keyword>
<organism evidence="7 8">
    <name type="scientific">Nocardia jiangxiensis</name>
    <dbReference type="NCBI Taxonomy" id="282685"/>
    <lineage>
        <taxon>Bacteria</taxon>
        <taxon>Bacillati</taxon>
        <taxon>Actinomycetota</taxon>
        <taxon>Actinomycetes</taxon>
        <taxon>Mycobacteriales</taxon>
        <taxon>Nocardiaceae</taxon>
        <taxon>Nocardia</taxon>
    </lineage>
</organism>
<comment type="function">
    <text evidence="1 6">Exhibits S-adenosyl-L-methionine-dependent methyltransferase activity.</text>
</comment>
<dbReference type="Proteomes" id="UP001601992">
    <property type="component" value="Unassembled WGS sequence"/>
</dbReference>
<evidence type="ECO:0000256" key="2">
    <source>
        <dbReference type="ARBA" id="ARBA00008138"/>
    </source>
</evidence>
<dbReference type="GO" id="GO:0008168">
    <property type="term" value="F:methyltransferase activity"/>
    <property type="evidence" value="ECO:0007669"/>
    <property type="project" value="UniProtKB-KW"/>
</dbReference>
<evidence type="ECO:0000256" key="5">
    <source>
        <dbReference type="ARBA" id="ARBA00022691"/>
    </source>
</evidence>
<comment type="similarity">
    <text evidence="2 6">Belongs to the UPF0677 family.</text>
</comment>
<keyword evidence="3 6" id="KW-0489">Methyltransferase</keyword>
<dbReference type="InterPro" id="IPR029063">
    <property type="entry name" value="SAM-dependent_MTases_sf"/>
</dbReference>
<name>A0ABW6S9X7_9NOCA</name>
<sequence length="306" mass="33927">MTSASEFAGGMSAQWDIVTGVGFTALAVAAGRAMETNREGGLVSDPYAEAFVRAADAPIELPTRSDAAEEDPDVPWSTMARYMGVRSRYFDEYFGTASAGVSQMVLLAAGLDARAFRLNWPAGTTVYELDAPKVLEFKDRVLGEQGARPRADRRLVAVDLREEWTRPLRAAGFDPTRPSAWLAEGLLPFLPNAAKEQLLRTVDELTVAGSTIELEYVADLASLRRDPDFIERRNRMVERTGFDITQLWPDEEEDFPVDTWLREHGWTVAVDHVDDVAERYGVQFEEETMFPAHGGQFVTARKSGSA</sequence>
<evidence type="ECO:0000313" key="7">
    <source>
        <dbReference type="EMBL" id="MFF3572474.1"/>
    </source>
</evidence>
<dbReference type="SUPFAM" id="SSF53335">
    <property type="entry name" value="S-adenosyl-L-methionine-dependent methyltransferases"/>
    <property type="match status" value="1"/>
</dbReference>
<dbReference type="InterPro" id="IPR007213">
    <property type="entry name" value="Ppm1/Ppm2/Tcmp"/>
</dbReference>
<dbReference type="InterPro" id="IPR011610">
    <property type="entry name" value="SAM_mthyl_Trfase_ML2640-like"/>
</dbReference>
<dbReference type="Gene3D" id="3.40.50.150">
    <property type="entry name" value="Vaccinia Virus protein VP39"/>
    <property type="match status" value="1"/>
</dbReference>
<reference evidence="7 8" key="1">
    <citation type="submission" date="2024-10" db="EMBL/GenBank/DDBJ databases">
        <title>The Natural Products Discovery Center: Release of the First 8490 Sequenced Strains for Exploring Actinobacteria Biosynthetic Diversity.</title>
        <authorList>
            <person name="Kalkreuter E."/>
            <person name="Kautsar S.A."/>
            <person name="Yang D."/>
            <person name="Bader C.D."/>
            <person name="Teijaro C.N."/>
            <person name="Fluegel L."/>
            <person name="Davis C.M."/>
            <person name="Simpson J.R."/>
            <person name="Lauterbach L."/>
            <person name="Steele A.D."/>
            <person name="Gui C."/>
            <person name="Meng S."/>
            <person name="Li G."/>
            <person name="Viehrig K."/>
            <person name="Ye F."/>
            <person name="Su P."/>
            <person name="Kiefer A.F."/>
            <person name="Nichols A."/>
            <person name="Cepeda A.J."/>
            <person name="Yan W."/>
            <person name="Fan B."/>
            <person name="Jiang Y."/>
            <person name="Adhikari A."/>
            <person name="Zheng C.-J."/>
            <person name="Schuster L."/>
            <person name="Cowan T.M."/>
            <person name="Smanski M.J."/>
            <person name="Chevrette M.G."/>
            <person name="De Carvalho L.P.S."/>
            <person name="Shen B."/>
        </authorList>
    </citation>
    <scope>NUCLEOTIDE SEQUENCE [LARGE SCALE GENOMIC DNA]</scope>
    <source>
        <strain evidence="7 8">NPDC002593</strain>
    </source>
</reference>
<dbReference type="PANTHER" id="PTHR43619:SF2">
    <property type="entry name" value="S-ADENOSYL-L-METHIONINE-DEPENDENT METHYLTRANSFERASES SUPERFAMILY PROTEIN"/>
    <property type="match status" value="1"/>
</dbReference>
<dbReference type="NCBIfam" id="TIGR00027">
    <property type="entry name" value="mthyl_TIGR00027"/>
    <property type="match status" value="1"/>
</dbReference>
<dbReference type="GO" id="GO:0032259">
    <property type="term" value="P:methylation"/>
    <property type="evidence" value="ECO:0007669"/>
    <property type="project" value="UniProtKB-KW"/>
</dbReference>
<evidence type="ECO:0000313" key="8">
    <source>
        <dbReference type="Proteomes" id="UP001601992"/>
    </source>
</evidence>